<dbReference type="InterPro" id="IPR000618">
    <property type="entry name" value="Insect_cuticle"/>
</dbReference>
<dbReference type="InterPro" id="IPR050468">
    <property type="entry name" value="Cuticle_Struct_Prot"/>
</dbReference>
<sequence length="189" mass="19127">MHSAIVFASLLAVSAAAPQLIYGGIVAPGLTSTQFHAQDELGQYSYGYSGGPSAKTESKDAFGVTRGGYSYIDANGITQTVNYISDPVNGFRVAATNLPVGPAPQPALVRSAAVVAAPAVVAAAPAVTYAAHPVAAVQPVSVAVAPTHPGQAGPVHVAPLPLPVQDTPEVTQAKLQHFAAKNDALIRAL</sequence>
<feature type="chain" id="PRO_5013076094" evidence="2">
    <location>
        <begin position="17"/>
        <end position="189"/>
    </location>
</feature>
<feature type="signal peptide" evidence="2">
    <location>
        <begin position="1"/>
        <end position="16"/>
    </location>
</feature>
<keyword evidence="4" id="KW-1185">Reference proteome</keyword>
<dbReference type="Proteomes" id="UP000198287">
    <property type="component" value="Unassembled WGS sequence"/>
</dbReference>
<dbReference type="PANTHER" id="PTHR10380:SF196">
    <property type="entry name" value="CUTICULAR PROTEIN 72EA"/>
    <property type="match status" value="1"/>
</dbReference>
<keyword evidence="2" id="KW-0732">Signal</keyword>
<evidence type="ECO:0000256" key="2">
    <source>
        <dbReference type="SAM" id="SignalP"/>
    </source>
</evidence>
<comment type="caution">
    <text evidence="3">The sequence shown here is derived from an EMBL/GenBank/DDBJ whole genome shotgun (WGS) entry which is preliminary data.</text>
</comment>
<dbReference type="STRING" id="158441.A0A226DXE7"/>
<evidence type="ECO:0000313" key="3">
    <source>
        <dbReference type="EMBL" id="OXA50142.1"/>
    </source>
</evidence>
<dbReference type="AlphaFoldDB" id="A0A226DXE7"/>
<dbReference type="PROSITE" id="PS51155">
    <property type="entry name" value="CHIT_BIND_RR_2"/>
    <property type="match status" value="1"/>
</dbReference>
<dbReference type="OrthoDB" id="6515429at2759"/>
<reference evidence="3 4" key="1">
    <citation type="submission" date="2015-12" db="EMBL/GenBank/DDBJ databases">
        <title>The genome of Folsomia candida.</title>
        <authorList>
            <person name="Faddeeva A."/>
            <person name="Derks M.F."/>
            <person name="Anvar Y."/>
            <person name="Smit S."/>
            <person name="Van Straalen N."/>
            <person name="Roelofs D."/>
        </authorList>
    </citation>
    <scope>NUCLEOTIDE SEQUENCE [LARGE SCALE GENOMIC DNA]</scope>
    <source>
        <strain evidence="3 4">VU population</strain>
        <tissue evidence="3">Whole body</tissue>
    </source>
</reference>
<proteinExistence type="predicted"/>
<evidence type="ECO:0000256" key="1">
    <source>
        <dbReference type="PROSITE-ProRule" id="PRU00497"/>
    </source>
</evidence>
<dbReference type="OMA" id="AKFEYLF"/>
<keyword evidence="1" id="KW-0193">Cuticle</keyword>
<dbReference type="PANTHER" id="PTHR10380">
    <property type="entry name" value="CUTICLE PROTEIN"/>
    <property type="match status" value="1"/>
</dbReference>
<dbReference type="GO" id="GO:0008010">
    <property type="term" value="F:structural constituent of chitin-based larval cuticle"/>
    <property type="evidence" value="ECO:0007669"/>
    <property type="project" value="TreeGrafter"/>
</dbReference>
<name>A0A226DXE7_FOLCA</name>
<dbReference type="Pfam" id="PF00379">
    <property type="entry name" value="Chitin_bind_4"/>
    <property type="match status" value="1"/>
</dbReference>
<evidence type="ECO:0000313" key="4">
    <source>
        <dbReference type="Proteomes" id="UP000198287"/>
    </source>
</evidence>
<dbReference type="EMBL" id="LNIX01000009">
    <property type="protein sequence ID" value="OXA50142.1"/>
    <property type="molecule type" value="Genomic_DNA"/>
</dbReference>
<protein>
    <submittedName>
        <fullName evidence="3">Cuticle protein 6</fullName>
    </submittedName>
</protein>
<organism evidence="3 4">
    <name type="scientific">Folsomia candida</name>
    <name type="common">Springtail</name>
    <dbReference type="NCBI Taxonomy" id="158441"/>
    <lineage>
        <taxon>Eukaryota</taxon>
        <taxon>Metazoa</taxon>
        <taxon>Ecdysozoa</taxon>
        <taxon>Arthropoda</taxon>
        <taxon>Hexapoda</taxon>
        <taxon>Collembola</taxon>
        <taxon>Entomobryomorpha</taxon>
        <taxon>Isotomoidea</taxon>
        <taxon>Isotomidae</taxon>
        <taxon>Proisotominae</taxon>
        <taxon>Folsomia</taxon>
    </lineage>
</organism>
<gene>
    <name evidence="3" type="ORF">Fcan01_14757</name>
</gene>
<accession>A0A226DXE7</accession>
<dbReference type="GO" id="GO:0062129">
    <property type="term" value="C:chitin-based extracellular matrix"/>
    <property type="evidence" value="ECO:0007669"/>
    <property type="project" value="TreeGrafter"/>
</dbReference>